<dbReference type="PANTHER" id="PTHR15048:SF0">
    <property type="entry name" value="STARCH-BINDING DOMAIN-CONTAINING PROTEIN 1"/>
    <property type="match status" value="1"/>
</dbReference>
<dbReference type="Pfam" id="PF00686">
    <property type="entry name" value="CBM_20"/>
    <property type="match status" value="1"/>
</dbReference>
<feature type="compositionally biased region" description="Acidic residues" evidence="1">
    <location>
        <begin position="270"/>
        <end position="280"/>
    </location>
</feature>
<proteinExistence type="predicted"/>
<reference evidence="3 4" key="1">
    <citation type="journal article" date="2024" name="Nat. Commun.">
        <title>Phylogenomics reveals the evolutionary origins of lichenization in chlorophyte algae.</title>
        <authorList>
            <person name="Puginier C."/>
            <person name="Libourel C."/>
            <person name="Otte J."/>
            <person name="Skaloud P."/>
            <person name="Haon M."/>
            <person name="Grisel S."/>
            <person name="Petersen M."/>
            <person name="Berrin J.G."/>
            <person name="Delaux P.M."/>
            <person name="Dal Grande F."/>
            <person name="Keller J."/>
        </authorList>
    </citation>
    <scope>NUCLEOTIDE SEQUENCE [LARGE SCALE GENOMIC DNA]</scope>
    <source>
        <strain evidence="3 4">SAG 2523</strain>
    </source>
</reference>
<sequence>MFLTSKPVARAVGKCEMSSAIKPYRQRPCHPLQCTQTIAETNESLDSPVNISFSTHYQAAFGEKLKLVGSHEATGSWDLDDAPDMQWTDGNVWKANLEVPSGTELEYKVVHVHHSGVRWESIDNRVLVVTPEAGSSVQDSQEAVTNGSTSDQTADSSGASDGQAGVLRAMDVTTTTSAMPPDAAVSDQELSWKLVTVADQADIIVATQSLAADSDGNDSGPLDPNADSPEQLEAITAFLDAPRKPAALSTLEDAAVAGLAEQQYLGQATDADEASADDVPAEGSEPKAPDQSSPAVAPETLQPAPGVKVVEQQNGPGQLPTFLYSFDEHQDMQPFVETESEDETETSAKLKTGSGPIVEDVRAVAKIAAADANRAQGKRQFGVGQVVGVAAMGVAAGLVASGVSVELADAAVISALIAAGAAVLPSATSTDEEGKVTKKSLRGKDAGDAALGALAMGINAAEGIARTFGLARKQDDLEPEQDAAENDDSESDWEESQEEWASPVQALMSATEQLAASIMEAQGMDGGNVDEAEAFAANYQPLETSSETEPLEDKAKI</sequence>
<dbReference type="GO" id="GO:0016020">
    <property type="term" value="C:membrane"/>
    <property type="evidence" value="ECO:0007669"/>
    <property type="project" value="TreeGrafter"/>
</dbReference>
<evidence type="ECO:0000313" key="3">
    <source>
        <dbReference type="EMBL" id="KAK9834219.1"/>
    </source>
</evidence>
<feature type="region of interest" description="Disordered" evidence="1">
    <location>
        <begin position="132"/>
        <end position="165"/>
    </location>
</feature>
<dbReference type="EMBL" id="JALJOV010002125">
    <property type="protein sequence ID" value="KAK9834219.1"/>
    <property type="molecule type" value="Genomic_DNA"/>
</dbReference>
<evidence type="ECO:0000256" key="1">
    <source>
        <dbReference type="SAM" id="MobiDB-lite"/>
    </source>
</evidence>
<gene>
    <name evidence="3" type="ORF">WJX84_008626</name>
</gene>
<dbReference type="Gene3D" id="2.60.40.10">
    <property type="entry name" value="Immunoglobulins"/>
    <property type="match status" value="1"/>
</dbReference>
<dbReference type="CDD" id="cd05467">
    <property type="entry name" value="CBM20"/>
    <property type="match status" value="1"/>
</dbReference>
<dbReference type="InterPro" id="IPR002044">
    <property type="entry name" value="CBM20"/>
</dbReference>
<dbReference type="InterPro" id="IPR013783">
    <property type="entry name" value="Ig-like_fold"/>
</dbReference>
<dbReference type="PANTHER" id="PTHR15048">
    <property type="entry name" value="STARCH-BINDING DOMAIN-CONTAINING PROTEIN 1"/>
    <property type="match status" value="1"/>
</dbReference>
<evidence type="ECO:0000259" key="2">
    <source>
        <dbReference type="PROSITE" id="PS51166"/>
    </source>
</evidence>
<feature type="domain" description="CBM20" evidence="2">
    <location>
        <begin position="43"/>
        <end position="148"/>
    </location>
</feature>
<organism evidence="3 4">
    <name type="scientific">Apatococcus fuscideae</name>
    <dbReference type="NCBI Taxonomy" id="2026836"/>
    <lineage>
        <taxon>Eukaryota</taxon>
        <taxon>Viridiplantae</taxon>
        <taxon>Chlorophyta</taxon>
        <taxon>core chlorophytes</taxon>
        <taxon>Trebouxiophyceae</taxon>
        <taxon>Chlorellales</taxon>
        <taxon>Chlorellaceae</taxon>
        <taxon>Apatococcus</taxon>
    </lineage>
</organism>
<dbReference type="PROSITE" id="PS51166">
    <property type="entry name" value="CBM20"/>
    <property type="match status" value="1"/>
</dbReference>
<protein>
    <recommendedName>
        <fullName evidence="2">CBM20 domain-containing protein</fullName>
    </recommendedName>
</protein>
<dbReference type="SMART" id="SM01065">
    <property type="entry name" value="CBM_2"/>
    <property type="match status" value="1"/>
</dbReference>
<feature type="compositionally biased region" description="Polar residues" evidence="1">
    <location>
        <begin position="133"/>
        <end position="160"/>
    </location>
</feature>
<feature type="region of interest" description="Disordered" evidence="1">
    <location>
        <begin position="476"/>
        <end position="557"/>
    </location>
</feature>
<comment type="caution">
    <text evidence="3">The sequence shown here is derived from an EMBL/GenBank/DDBJ whole genome shotgun (WGS) entry which is preliminary data.</text>
</comment>
<dbReference type="AlphaFoldDB" id="A0AAW1RKJ2"/>
<dbReference type="Proteomes" id="UP001485043">
    <property type="component" value="Unassembled WGS sequence"/>
</dbReference>
<evidence type="ECO:0000313" key="4">
    <source>
        <dbReference type="Proteomes" id="UP001485043"/>
    </source>
</evidence>
<name>A0AAW1RKJ2_9CHLO</name>
<keyword evidence="4" id="KW-1185">Reference proteome</keyword>
<dbReference type="SUPFAM" id="SSF49452">
    <property type="entry name" value="Starch-binding domain-like"/>
    <property type="match status" value="1"/>
</dbReference>
<dbReference type="GO" id="GO:2001070">
    <property type="term" value="F:starch binding"/>
    <property type="evidence" value="ECO:0007669"/>
    <property type="project" value="InterPro"/>
</dbReference>
<feature type="compositionally biased region" description="Acidic residues" evidence="1">
    <location>
        <begin position="477"/>
        <end position="498"/>
    </location>
</feature>
<accession>A0AAW1RKJ2</accession>
<feature type="region of interest" description="Disordered" evidence="1">
    <location>
        <begin position="268"/>
        <end position="300"/>
    </location>
</feature>
<dbReference type="InterPro" id="IPR013784">
    <property type="entry name" value="Carb-bd-like_fold"/>
</dbReference>